<feature type="active site" description="Acyl-ester intermediate" evidence="6">
    <location>
        <position position="87"/>
    </location>
</feature>
<feature type="modified residue" description="N6-carboxylysine" evidence="6">
    <location>
        <position position="90"/>
    </location>
</feature>
<dbReference type="NCBIfam" id="NF012161">
    <property type="entry name" value="bla_class_D_main"/>
    <property type="match status" value="1"/>
</dbReference>
<dbReference type="GO" id="GO:0046677">
    <property type="term" value="P:response to antibiotic"/>
    <property type="evidence" value="ECO:0007669"/>
    <property type="project" value="UniProtKB-UniRule"/>
</dbReference>
<feature type="chain" id="PRO_5008277771" description="Beta-lactamase" evidence="8">
    <location>
        <begin position="42"/>
        <end position="276"/>
    </location>
</feature>
<proteinExistence type="inferred from homology"/>
<name>A0A198A3Q9_9BACL</name>
<accession>A0A198A3Q9</accession>
<dbReference type="Proteomes" id="UP000078454">
    <property type="component" value="Unassembled WGS sequence"/>
</dbReference>
<evidence type="ECO:0000256" key="1">
    <source>
        <dbReference type="ARBA" id="ARBA00007898"/>
    </source>
</evidence>
<sequence>MNKPEEECNLFTKKRKYRVILATAALLFVGTSGGAALSVNAASKDTKLPCAEMFQDNQGTLIVKNLKTDHVYVCNPERSRQRFTPESSFKVPNALIGLEEGAVIDEYDVKRWDGIVRPFESWNRDHSLASALRASAIWYYQAMARDIGEVRMKSNIERIHYGNMDISGGIDTFWLDSSLKISAEEQINFMEDLVEETLPFQEQTMKTVKRMMIDNDQDAYTVHGKTGTRLSDMGLGWYVGYVERGKTDWVFATNVDSSGTTAKTVTLKALKSLGIM</sequence>
<keyword evidence="11" id="KW-1185">Reference proteome</keyword>
<dbReference type="Pfam" id="PF00905">
    <property type="entry name" value="Transpeptidase"/>
    <property type="match status" value="1"/>
</dbReference>
<dbReference type="GO" id="GO:0017001">
    <property type="term" value="P:antibiotic catabolic process"/>
    <property type="evidence" value="ECO:0007669"/>
    <property type="project" value="InterPro"/>
</dbReference>
<evidence type="ECO:0000256" key="5">
    <source>
        <dbReference type="ARBA" id="ARBA00023251"/>
    </source>
</evidence>
<keyword evidence="3 8" id="KW-0732">Signal</keyword>
<evidence type="ECO:0000256" key="8">
    <source>
        <dbReference type="SAM" id="SignalP"/>
    </source>
</evidence>
<dbReference type="SUPFAM" id="SSF56601">
    <property type="entry name" value="beta-lactamase/transpeptidase-like"/>
    <property type="match status" value="1"/>
</dbReference>
<evidence type="ECO:0000256" key="3">
    <source>
        <dbReference type="ARBA" id="ARBA00022729"/>
    </source>
</evidence>
<keyword evidence="4 7" id="KW-0378">Hydrolase</keyword>
<feature type="domain" description="Penicillin-binding protein transpeptidase" evidence="9">
    <location>
        <begin position="79"/>
        <end position="260"/>
    </location>
</feature>
<evidence type="ECO:0000256" key="4">
    <source>
        <dbReference type="ARBA" id="ARBA00022801"/>
    </source>
</evidence>
<evidence type="ECO:0000256" key="7">
    <source>
        <dbReference type="RuleBase" id="RU361140"/>
    </source>
</evidence>
<keyword evidence="5 7" id="KW-0046">Antibiotic resistance</keyword>
<gene>
    <name evidence="10" type="ORF">A8708_32915</name>
</gene>
<dbReference type="InterPro" id="IPR001460">
    <property type="entry name" value="PCN-bd_Tpept"/>
</dbReference>
<dbReference type="InterPro" id="IPR002137">
    <property type="entry name" value="Beta-lactam_class-D_AS"/>
</dbReference>
<dbReference type="Gene3D" id="3.40.710.10">
    <property type="entry name" value="DD-peptidase/beta-lactamase superfamily"/>
    <property type="match status" value="1"/>
</dbReference>
<dbReference type="EMBL" id="LYPB01000080">
    <property type="protein sequence ID" value="OAS15790.1"/>
    <property type="molecule type" value="Genomic_DNA"/>
</dbReference>
<dbReference type="PROSITE" id="PS00337">
    <property type="entry name" value="BETA_LACTAMASE_D"/>
    <property type="match status" value="1"/>
</dbReference>
<dbReference type="EC" id="3.5.2.6" evidence="2 7"/>
<dbReference type="AlphaFoldDB" id="A0A198A3Q9"/>
<dbReference type="STRING" id="1850517.A8708_32915"/>
<dbReference type="GO" id="GO:0008800">
    <property type="term" value="F:beta-lactamase activity"/>
    <property type="evidence" value="ECO:0007669"/>
    <property type="project" value="UniProtKB-UniRule"/>
</dbReference>
<comment type="similarity">
    <text evidence="1 7">Belongs to the class-D beta-lactamase family.</text>
</comment>
<protein>
    <recommendedName>
        <fullName evidence="2 7">Beta-lactamase</fullName>
        <ecNumber evidence="2 7">3.5.2.6</ecNumber>
    </recommendedName>
</protein>
<comment type="catalytic activity">
    <reaction evidence="7">
        <text>a beta-lactam + H2O = a substituted beta-amino acid</text>
        <dbReference type="Rhea" id="RHEA:20401"/>
        <dbReference type="ChEBI" id="CHEBI:15377"/>
        <dbReference type="ChEBI" id="CHEBI:35627"/>
        <dbReference type="ChEBI" id="CHEBI:140347"/>
        <dbReference type="EC" id="3.5.2.6"/>
    </reaction>
</comment>
<evidence type="ECO:0000313" key="10">
    <source>
        <dbReference type="EMBL" id="OAS15790.1"/>
    </source>
</evidence>
<reference evidence="10 11" key="1">
    <citation type="submission" date="2016-05" db="EMBL/GenBank/DDBJ databases">
        <title>Paenibacillus sp. 1ZS3-15 nov., isolated from the rhizosphere soil.</title>
        <authorList>
            <person name="Zhang X.X."/>
            <person name="Zhang J."/>
        </authorList>
    </citation>
    <scope>NUCLEOTIDE SEQUENCE [LARGE SCALE GENOMIC DNA]</scope>
    <source>
        <strain evidence="10 11">1ZS3-15</strain>
    </source>
</reference>
<comment type="caution">
    <text evidence="10">The sequence shown here is derived from an EMBL/GenBank/DDBJ whole genome shotgun (WGS) entry which is preliminary data.</text>
</comment>
<organism evidence="10 11">
    <name type="scientific">Paenibacillus oryzisoli</name>
    <dbReference type="NCBI Taxonomy" id="1850517"/>
    <lineage>
        <taxon>Bacteria</taxon>
        <taxon>Bacillati</taxon>
        <taxon>Bacillota</taxon>
        <taxon>Bacilli</taxon>
        <taxon>Bacillales</taxon>
        <taxon>Paenibacillaceae</taxon>
        <taxon>Paenibacillus</taxon>
    </lineage>
</organism>
<dbReference type="InterPro" id="IPR012338">
    <property type="entry name" value="Beta-lactam/transpept-like"/>
</dbReference>
<dbReference type="OrthoDB" id="9762883at2"/>
<dbReference type="GO" id="GO:0008658">
    <property type="term" value="F:penicillin binding"/>
    <property type="evidence" value="ECO:0007669"/>
    <property type="project" value="InterPro"/>
</dbReference>
<evidence type="ECO:0000256" key="2">
    <source>
        <dbReference type="ARBA" id="ARBA00012865"/>
    </source>
</evidence>
<evidence type="ECO:0000259" key="9">
    <source>
        <dbReference type="Pfam" id="PF00905"/>
    </source>
</evidence>
<evidence type="ECO:0000256" key="6">
    <source>
        <dbReference type="PIRSR" id="PIRSR602137-50"/>
    </source>
</evidence>
<evidence type="ECO:0000313" key="11">
    <source>
        <dbReference type="Proteomes" id="UP000078454"/>
    </source>
</evidence>
<feature type="signal peptide" evidence="8">
    <location>
        <begin position="1"/>
        <end position="41"/>
    </location>
</feature>